<dbReference type="InterPro" id="IPR006093">
    <property type="entry name" value="Oxy_OxRdtase_FAD_BS"/>
</dbReference>
<dbReference type="Gene3D" id="3.40.462.20">
    <property type="match status" value="1"/>
</dbReference>
<dbReference type="InterPro" id="IPR006094">
    <property type="entry name" value="Oxid_FAD_bind_N"/>
</dbReference>
<gene>
    <name evidence="7" type="ORF">ACFPK8_06480</name>
</gene>
<dbReference type="Pfam" id="PF08031">
    <property type="entry name" value="BBE"/>
    <property type="match status" value="1"/>
</dbReference>
<dbReference type="InterPro" id="IPR016166">
    <property type="entry name" value="FAD-bd_PCMH"/>
</dbReference>
<evidence type="ECO:0000313" key="7">
    <source>
        <dbReference type="EMBL" id="MFC5297152.1"/>
    </source>
</evidence>
<accession>A0ABW0FCJ1</accession>
<dbReference type="Proteomes" id="UP001595937">
    <property type="component" value="Unassembled WGS sequence"/>
</dbReference>
<feature type="domain" description="FAD-binding PCMH-type" evidence="6">
    <location>
        <begin position="46"/>
        <end position="216"/>
    </location>
</feature>
<dbReference type="PANTHER" id="PTHR42973:SF39">
    <property type="entry name" value="FAD-BINDING PCMH-TYPE DOMAIN-CONTAINING PROTEIN"/>
    <property type="match status" value="1"/>
</dbReference>
<evidence type="ECO:0000256" key="5">
    <source>
        <dbReference type="ARBA" id="ARBA00023002"/>
    </source>
</evidence>
<evidence type="ECO:0000256" key="4">
    <source>
        <dbReference type="ARBA" id="ARBA00022827"/>
    </source>
</evidence>
<reference evidence="8" key="1">
    <citation type="journal article" date="2019" name="Int. J. Syst. Evol. Microbiol.">
        <title>The Global Catalogue of Microorganisms (GCM) 10K type strain sequencing project: providing services to taxonomists for standard genome sequencing and annotation.</title>
        <authorList>
            <consortium name="The Broad Institute Genomics Platform"/>
            <consortium name="The Broad Institute Genome Sequencing Center for Infectious Disease"/>
            <person name="Wu L."/>
            <person name="Ma J."/>
        </authorList>
    </citation>
    <scope>NUCLEOTIDE SEQUENCE [LARGE SCALE GENOMIC DNA]</scope>
    <source>
        <strain evidence="8">CGMCC 1.16455</strain>
    </source>
</reference>
<evidence type="ECO:0000259" key="6">
    <source>
        <dbReference type="PROSITE" id="PS51387"/>
    </source>
</evidence>
<comment type="cofactor">
    <cofactor evidence="1">
        <name>FAD</name>
        <dbReference type="ChEBI" id="CHEBI:57692"/>
    </cofactor>
</comment>
<dbReference type="Pfam" id="PF01565">
    <property type="entry name" value="FAD_binding_4"/>
    <property type="match status" value="1"/>
</dbReference>
<dbReference type="PROSITE" id="PS51387">
    <property type="entry name" value="FAD_PCMH"/>
    <property type="match status" value="1"/>
</dbReference>
<dbReference type="SUPFAM" id="SSF56176">
    <property type="entry name" value="FAD-binding/transporter-associated domain-like"/>
    <property type="match status" value="1"/>
</dbReference>
<organism evidence="7 8">
    <name type="scientific">Brachybacterium tyrofermentans</name>
    <dbReference type="NCBI Taxonomy" id="47848"/>
    <lineage>
        <taxon>Bacteria</taxon>
        <taxon>Bacillati</taxon>
        <taxon>Actinomycetota</taxon>
        <taxon>Actinomycetes</taxon>
        <taxon>Micrococcales</taxon>
        <taxon>Dermabacteraceae</taxon>
        <taxon>Brachybacterium</taxon>
    </lineage>
</organism>
<dbReference type="InterPro" id="IPR050416">
    <property type="entry name" value="FAD-linked_Oxidoreductase"/>
</dbReference>
<comment type="caution">
    <text evidence="7">The sequence shown here is derived from an EMBL/GenBank/DDBJ whole genome shotgun (WGS) entry which is preliminary data.</text>
</comment>
<dbReference type="Gene3D" id="3.30.43.10">
    <property type="entry name" value="Uridine Diphospho-n-acetylenolpyruvylglucosamine Reductase, domain 2"/>
    <property type="match status" value="1"/>
</dbReference>
<keyword evidence="3" id="KW-0285">Flavoprotein</keyword>
<protein>
    <submittedName>
        <fullName evidence="7">FAD-binding oxidoreductase</fullName>
    </submittedName>
</protein>
<keyword evidence="5" id="KW-0560">Oxidoreductase</keyword>
<dbReference type="InterPro" id="IPR012951">
    <property type="entry name" value="BBE"/>
</dbReference>
<name>A0ABW0FCJ1_9MICO</name>
<dbReference type="InterPro" id="IPR016169">
    <property type="entry name" value="FAD-bd_PCMH_sub2"/>
</dbReference>
<dbReference type="RefSeq" id="WP_226851057.1">
    <property type="nucleotide sequence ID" value="NZ_BAAAIR010000047.1"/>
</dbReference>
<evidence type="ECO:0000256" key="3">
    <source>
        <dbReference type="ARBA" id="ARBA00022630"/>
    </source>
</evidence>
<sequence>MDMTDSHPVPEARAALERLREAVEGNCLEPGDGDYETARKVWNGMIDRYPLVIVRAASVADVAPVLEAARVTGLPLAVRGGGHNIAGLGTVDDGIVLDLGELRDVHVDPQTQRVRVAPGARAADVDAATAPYRLAVPLGTVSRPGIAGQTLGGGVGWLIRRAGLALDRLVSAEVITADGQQLVASATEHPDLFWGLRGGGGNFGVVTAFTFEAVQLPDPVLGVSLYYRRPYWRRALAAFELWSRNLPDELTTIVTFMPAPEAAGTDETWLIIRGVYVGEKEQQGQALLDRLRRAAPPDEQTVGPIDWVRWQSAVDDLYPDGSRGFWRNIAFSSMDEDALDTILGIAEAIPGRGTGVDIHHLGGAFARVPEEATAFPNRTARFWMTIYGFWQGQEEDDRLTAYAQQARAAMRQLGEHGEYVNFRAREYTRPITDFTRAIYGQEKYRRLQGIKQRYDPGNLFRENYNVAP</sequence>
<evidence type="ECO:0000313" key="8">
    <source>
        <dbReference type="Proteomes" id="UP001595937"/>
    </source>
</evidence>
<evidence type="ECO:0000256" key="1">
    <source>
        <dbReference type="ARBA" id="ARBA00001974"/>
    </source>
</evidence>
<proteinExistence type="inferred from homology"/>
<keyword evidence="8" id="KW-1185">Reference proteome</keyword>
<dbReference type="GeneID" id="303298707"/>
<dbReference type="PANTHER" id="PTHR42973">
    <property type="entry name" value="BINDING OXIDOREDUCTASE, PUTATIVE (AFU_ORTHOLOGUE AFUA_1G17690)-RELATED"/>
    <property type="match status" value="1"/>
</dbReference>
<comment type="similarity">
    <text evidence="2">Belongs to the oxygen-dependent FAD-linked oxidoreductase family.</text>
</comment>
<dbReference type="InterPro" id="IPR016167">
    <property type="entry name" value="FAD-bd_PCMH_sub1"/>
</dbReference>
<dbReference type="InterPro" id="IPR036318">
    <property type="entry name" value="FAD-bd_PCMH-like_sf"/>
</dbReference>
<dbReference type="Gene3D" id="3.30.465.10">
    <property type="match status" value="1"/>
</dbReference>
<keyword evidence="4" id="KW-0274">FAD</keyword>
<evidence type="ECO:0000256" key="2">
    <source>
        <dbReference type="ARBA" id="ARBA00005466"/>
    </source>
</evidence>
<dbReference type="EMBL" id="JBHSLN010000019">
    <property type="protein sequence ID" value="MFC5297152.1"/>
    <property type="molecule type" value="Genomic_DNA"/>
</dbReference>
<dbReference type="PROSITE" id="PS00862">
    <property type="entry name" value="OX2_COVAL_FAD"/>
    <property type="match status" value="1"/>
</dbReference>